<evidence type="ECO:0000256" key="10">
    <source>
        <dbReference type="SAM" id="MobiDB-lite"/>
    </source>
</evidence>
<evidence type="ECO:0000256" key="2">
    <source>
        <dbReference type="ARBA" id="ARBA00007251"/>
    </source>
</evidence>
<dbReference type="SUPFAM" id="SSF100950">
    <property type="entry name" value="NagB/RpiA/CoA transferase-like"/>
    <property type="match status" value="1"/>
</dbReference>
<feature type="compositionally biased region" description="Basic and acidic residues" evidence="10">
    <location>
        <begin position="73"/>
        <end position="89"/>
    </location>
</feature>
<feature type="compositionally biased region" description="Basic and acidic residues" evidence="10">
    <location>
        <begin position="26"/>
        <end position="54"/>
    </location>
</feature>
<evidence type="ECO:0000256" key="3">
    <source>
        <dbReference type="ARBA" id="ARBA00022490"/>
    </source>
</evidence>
<comment type="similarity">
    <text evidence="2 9">Belongs to the eIF-2B alpha/beta/delta subunits family.</text>
</comment>
<reference evidence="11 12" key="1">
    <citation type="journal article" date="2018" name="Nat. Ecol. Evol.">
        <title>Pezizomycetes genomes reveal the molecular basis of ectomycorrhizal truffle lifestyle.</title>
        <authorList>
            <person name="Murat C."/>
            <person name="Payen T."/>
            <person name="Noel B."/>
            <person name="Kuo A."/>
            <person name="Morin E."/>
            <person name="Chen J."/>
            <person name="Kohler A."/>
            <person name="Krizsan K."/>
            <person name="Balestrini R."/>
            <person name="Da Silva C."/>
            <person name="Montanini B."/>
            <person name="Hainaut M."/>
            <person name="Levati E."/>
            <person name="Barry K.W."/>
            <person name="Belfiori B."/>
            <person name="Cichocki N."/>
            <person name="Clum A."/>
            <person name="Dockter R.B."/>
            <person name="Fauchery L."/>
            <person name="Guy J."/>
            <person name="Iotti M."/>
            <person name="Le Tacon F."/>
            <person name="Lindquist E.A."/>
            <person name="Lipzen A."/>
            <person name="Malagnac F."/>
            <person name="Mello A."/>
            <person name="Molinier V."/>
            <person name="Miyauchi S."/>
            <person name="Poulain J."/>
            <person name="Riccioni C."/>
            <person name="Rubini A."/>
            <person name="Sitrit Y."/>
            <person name="Splivallo R."/>
            <person name="Traeger S."/>
            <person name="Wang M."/>
            <person name="Zifcakova L."/>
            <person name="Wipf D."/>
            <person name="Zambonelli A."/>
            <person name="Paolocci F."/>
            <person name="Nowrousian M."/>
            <person name="Ottonello S."/>
            <person name="Baldrian P."/>
            <person name="Spatafora J.W."/>
            <person name="Henrissat B."/>
            <person name="Nagy L.G."/>
            <person name="Aury J.M."/>
            <person name="Wincker P."/>
            <person name="Grigoriev I.V."/>
            <person name="Bonfante P."/>
            <person name="Martin F.M."/>
        </authorList>
    </citation>
    <scope>NUCLEOTIDE SEQUENCE [LARGE SCALE GENOMIC DNA]</scope>
    <source>
        <strain evidence="11 12">ATCC MYA-4762</strain>
    </source>
</reference>
<sequence>MSTPSTAAPAGPTQKPVTPKAPKPQKPKEDKPQKGKEDKPQKGKEEKVQRKDDAGPQAGALATGGEAKLTPKQLKELKKADKQARRAADKATAGVAPGGKPEVGAGGDKRGKPQQGPKGPSTEKKGGKADKAVKGSGATVAAHAGQAVTQRAPKKEIPLFRHLESPGQGVNLAGSHKDVHPAILALGLQMASYDICGSSARCVATLLAFKRVIEDYTTPAHTTLTRNLSSHHLSPQIEHLRSARPMSVSMRNAIRWLKLEISTINIDIPEHTAKKLLLDKIDSYIREKITIADHAIVATAVEKIVDGDVIVTFAKSNIVQMVLAEAHRKKIKFRVVVVDSRPLMEGAQLCQALSEFGIDCTYTLIHALSYAIRDATKVYLGAHAMLSNGRLYSRVGTAAVAMYAKEFEVPVIVCCESIKFTDRVGLDSIVTNELALPDDLTNLSITRYHPIVGKLSKWRDIPNLNILNIMYDVTPAENITLVITEYGSLPPSSVPVVHRLSTNQ</sequence>
<evidence type="ECO:0000256" key="1">
    <source>
        <dbReference type="ARBA" id="ARBA00004514"/>
    </source>
</evidence>
<evidence type="ECO:0000256" key="6">
    <source>
        <dbReference type="ARBA" id="ARBA00044147"/>
    </source>
</evidence>
<comment type="subunit">
    <text evidence="8">Component of the translation initiation factor 2B (eIF2B) complex which is a heterodecamer of two sets of five different subunits: alpha, beta, gamma, delta and epsilon. Subunits alpha, beta and delta comprise a regulatory subcomplex and subunits epsilon and gamma comprise a catalytic subcomplex. Within the complex, the hexameric regulatory complex resides at the center, with the two heterodimeric catalytic subcomplexes bound on opposite sides.</text>
</comment>
<accession>A0A3N4LS49</accession>
<dbReference type="InterPro" id="IPR042529">
    <property type="entry name" value="IF_2B-like_C"/>
</dbReference>
<dbReference type="STRING" id="1051890.A0A3N4LS49"/>
<proteinExistence type="inferred from homology"/>
<name>A0A3N4LS49_9PEZI</name>
<dbReference type="Pfam" id="PF01008">
    <property type="entry name" value="IF-2B"/>
    <property type="match status" value="1"/>
</dbReference>
<evidence type="ECO:0000256" key="8">
    <source>
        <dbReference type="ARBA" id="ARBA00046432"/>
    </source>
</evidence>
<feature type="compositionally biased region" description="Basic and acidic residues" evidence="10">
    <location>
        <begin position="121"/>
        <end position="133"/>
    </location>
</feature>
<protein>
    <recommendedName>
        <fullName evidence="6">Translation initiation factor eIF2B subunit delta</fullName>
    </recommendedName>
    <alternativeName>
        <fullName evidence="7">eIF2B GDP-GTP exchange factor subunit delta</fullName>
    </alternativeName>
</protein>
<evidence type="ECO:0000313" key="11">
    <source>
        <dbReference type="EMBL" id="RPB25696.1"/>
    </source>
</evidence>
<dbReference type="FunCoup" id="A0A3N4LS49">
    <property type="interactions" value="819"/>
</dbReference>
<evidence type="ECO:0000313" key="12">
    <source>
        <dbReference type="Proteomes" id="UP000267821"/>
    </source>
</evidence>
<dbReference type="InterPro" id="IPR037171">
    <property type="entry name" value="NagB/RpiA_transferase-like"/>
</dbReference>
<dbReference type="InterPro" id="IPR000649">
    <property type="entry name" value="IF-2B-related"/>
</dbReference>
<keyword evidence="3" id="KW-0963">Cytoplasm</keyword>
<evidence type="ECO:0000256" key="9">
    <source>
        <dbReference type="RuleBase" id="RU003814"/>
    </source>
</evidence>
<dbReference type="Proteomes" id="UP000267821">
    <property type="component" value="Unassembled WGS sequence"/>
</dbReference>
<keyword evidence="5" id="KW-0648">Protein biosynthesis</keyword>
<dbReference type="GO" id="GO:0003743">
    <property type="term" value="F:translation initiation factor activity"/>
    <property type="evidence" value="ECO:0007669"/>
    <property type="project" value="UniProtKB-KW"/>
</dbReference>
<feature type="region of interest" description="Disordered" evidence="10">
    <location>
        <begin position="1"/>
        <end position="153"/>
    </location>
</feature>
<dbReference type="Gene3D" id="3.40.50.10470">
    <property type="entry name" value="Translation initiation factor eif-2b, domain 2"/>
    <property type="match status" value="1"/>
</dbReference>
<organism evidence="11 12">
    <name type="scientific">Terfezia boudieri ATCC MYA-4762</name>
    <dbReference type="NCBI Taxonomy" id="1051890"/>
    <lineage>
        <taxon>Eukaryota</taxon>
        <taxon>Fungi</taxon>
        <taxon>Dikarya</taxon>
        <taxon>Ascomycota</taxon>
        <taxon>Pezizomycotina</taxon>
        <taxon>Pezizomycetes</taxon>
        <taxon>Pezizales</taxon>
        <taxon>Pezizaceae</taxon>
        <taxon>Terfezia</taxon>
    </lineage>
</organism>
<keyword evidence="12" id="KW-1185">Reference proteome</keyword>
<dbReference type="AlphaFoldDB" id="A0A3N4LS49"/>
<keyword evidence="4" id="KW-0396">Initiation factor</keyword>
<evidence type="ECO:0000256" key="4">
    <source>
        <dbReference type="ARBA" id="ARBA00022540"/>
    </source>
</evidence>
<dbReference type="PANTHER" id="PTHR10233">
    <property type="entry name" value="TRANSLATION INITIATION FACTOR EIF-2B"/>
    <property type="match status" value="1"/>
</dbReference>
<dbReference type="InParanoid" id="A0A3N4LS49"/>
<evidence type="ECO:0000256" key="7">
    <source>
        <dbReference type="ARBA" id="ARBA00044356"/>
    </source>
</evidence>
<evidence type="ECO:0000256" key="5">
    <source>
        <dbReference type="ARBA" id="ARBA00022917"/>
    </source>
</evidence>
<dbReference type="EMBL" id="ML121537">
    <property type="protein sequence ID" value="RPB25696.1"/>
    <property type="molecule type" value="Genomic_DNA"/>
</dbReference>
<dbReference type="OrthoDB" id="10254737at2759"/>
<dbReference type="GO" id="GO:0005829">
    <property type="term" value="C:cytosol"/>
    <property type="evidence" value="ECO:0007669"/>
    <property type="project" value="UniProtKB-SubCell"/>
</dbReference>
<comment type="subcellular location">
    <subcellularLocation>
        <location evidence="1">Cytoplasm</location>
        <location evidence="1">Cytosol</location>
    </subcellularLocation>
</comment>
<gene>
    <name evidence="11" type="ORF">L211DRAFT_836436</name>
</gene>
<dbReference type="PANTHER" id="PTHR10233:SF14">
    <property type="entry name" value="TRANSLATION INITIATION FACTOR EIF-2B SUBUNIT DELTA"/>
    <property type="match status" value="1"/>
</dbReference>